<dbReference type="RefSeq" id="WP_147355704.1">
    <property type="nucleotide sequence ID" value="NZ_JBHSOV010000005.1"/>
</dbReference>
<proteinExistence type="predicted"/>
<comment type="caution">
    <text evidence="1">The sequence shown here is derived from an EMBL/GenBank/DDBJ whole genome shotgun (WGS) entry which is preliminary data.</text>
</comment>
<protein>
    <submittedName>
        <fullName evidence="1">Uncharacterized protein</fullName>
    </submittedName>
</protein>
<evidence type="ECO:0000313" key="1">
    <source>
        <dbReference type="EMBL" id="RIE05226.1"/>
    </source>
</evidence>
<evidence type="ECO:0000313" key="2">
    <source>
        <dbReference type="Proteomes" id="UP000266340"/>
    </source>
</evidence>
<dbReference type="Proteomes" id="UP000266340">
    <property type="component" value="Unassembled WGS sequence"/>
</dbReference>
<accession>A0A398CP96</accession>
<dbReference type="AlphaFoldDB" id="A0A398CP96"/>
<keyword evidence="2" id="KW-1185">Reference proteome</keyword>
<organism evidence="1 2">
    <name type="scientific">Cohnella faecalis</name>
    <dbReference type="NCBI Taxonomy" id="2315694"/>
    <lineage>
        <taxon>Bacteria</taxon>
        <taxon>Bacillati</taxon>
        <taxon>Bacillota</taxon>
        <taxon>Bacilli</taxon>
        <taxon>Bacillales</taxon>
        <taxon>Paenibacillaceae</taxon>
        <taxon>Cohnella</taxon>
    </lineage>
</organism>
<gene>
    <name evidence="1" type="ORF">D3H35_01515</name>
</gene>
<dbReference type="EMBL" id="QXJM01000014">
    <property type="protein sequence ID" value="RIE05226.1"/>
    <property type="molecule type" value="Genomic_DNA"/>
</dbReference>
<name>A0A398CP96_9BACL</name>
<sequence length="159" mass="17884">MKGQLLVCDDIQFDRAEKSHRLGKVINAMHASVLPYVETLHIFAKLSEIPAHETIDIVITIRDEEEETIGMLESFATRNHRSEDQPPGVDISTTIAATICLTGPIQIDLYANGEWLDRYSLVVRLQHVAGEVVPDKRIISLETSHLLGIDIDTRFPTRQ</sequence>
<reference evidence="1 2" key="1">
    <citation type="submission" date="2018-09" db="EMBL/GenBank/DDBJ databases">
        <title>Cohnella cavernae sp. nov., isolated from a karst cave.</title>
        <authorList>
            <person name="Zhu H."/>
        </authorList>
    </citation>
    <scope>NUCLEOTIDE SEQUENCE [LARGE SCALE GENOMIC DNA]</scope>
    <source>
        <strain evidence="1 2">K2E09-144</strain>
    </source>
</reference>